<dbReference type="InterPro" id="IPR041657">
    <property type="entry name" value="HTH_17"/>
</dbReference>
<dbReference type="GO" id="GO:0003677">
    <property type="term" value="F:DNA binding"/>
    <property type="evidence" value="ECO:0007669"/>
    <property type="project" value="InterPro"/>
</dbReference>
<feature type="domain" description="Helix-turn-helix" evidence="2">
    <location>
        <begin position="4"/>
        <end position="51"/>
    </location>
</feature>
<evidence type="ECO:0000259" key="1">
    <source>
        <dbReference type="Pfam" id="PF12727"/>
    </source>
</evidence>
<organism evidence="3 4">
    <name type="scientific">Cellulosilyticum lentocellum (strain ATCC 49066 / DSM 5427 / NCIMB 11756 / RHM5)</name>
    <name type="common">Clostridium lentocellum</name>
    <dbReference type="NCBI Taxonomy" id="642492"/>
    <lineage>
        <taxon>Bacteria</taxon>
        <taxon>Bacillati</taxon>
        <taxon>Bacillota</taxon>
        <taxon>Clostridia</taxon>
        <taxon>Lachnospirales</taxon>
        <taxon>Cellulosilyticaceae</taxon>
        <taxon>Cellulosilyticum</taxon>
    </lineage>
</organism>
<dbReference type="InterPro" id="IPR024370">
    <property type="entry name" value="PBP_domain"/>
</dbReference>
<dbReference type="KEGG" id="cle:Clole_0447"/>
<gene>
    <name evidence="3" type="ordered locus">Clole_0447</name>
</gene>
<proteinExistence type="predicted"/>
<protein>
    <submittedName>
        <fullName evidence="3">DNA binding domain protein, excisionase family</fullName>
    </submittedName>
</protein>
<dbReference type="eggNOG" id="COG1910">
    <property type="taxonomic scope" value="Bacteria"/>
</dbReference>
<dbReference type="PANTHER" id="PTHR38431">
    <property type="entry name" value="BLL2305 PROTEIN"/>
    <property type="match status" value="1"/>
</dbReference>
<evidence type="ECO:0000313" key="4">
    <source>
        <dbReference type="Proteomes" id="UP000008467"/>
    </source>
</evidence>
<dbReference type="HOGENOM" id="CLU_053344_0_0_9"/>
<evidence type="ECO:0000313" key="3">
    <source>
        <dbReference type="EMBL" id="ADZ82188.1"/>
    </source>
</evidence>
<dbReference type="InterPro" id="IPR010093">
    <property type="entry name" value="SinI_DNA-bd"/>
</dbReference>
<dbReference type="RefSeq" id="WP_013655489.1">
    <property type="nucleotide sequence ID" value="NC_015275.1"/>
</dbReference>
<name>F2JKM8_CELLD</name>
<accession>F2JKM8</accession>
<feature type="domain" description="PBP" evidence="1">
    <location>
        <begin position="109"/>
        <end position="292"/>
    </location>
</feature>
<dbReference type="SUPFAM" id="SSF53850">
    <property type="entry name" value="Periplasmic binding protein-like II"/>
    <property type="match status" value="1"/>
</dbReference>
<dbReference type="STRING" id="642492.Clole_0447"/>
<dbReference type="Gene3D" id="3.40.190.10">
    <property type="entry name" value="Periplasmic binding protein-like II"/>
    <property type="match status" value="1"/>
</dbReference>
<dbReference type="Pfam" id="PF12728">
    <property type="entry name" value="HTH_17"/>
    <property type="match status" value="1"/>
</dbReference>
<sequence length="319" mass="35892">MEKLYKPQEIADQLKIKKHTVYDLIKRGELQSTKIGKQLRISEVQLNTYLQLSPSTVATSSLVNHTSTPSSHYPENALLKTEFLKHSSGLIICGQDPVLDMLCSYIEAHPLGLPTLRSYMGSYNSLYALYFDKVHLATTHLWNGTDHSYNLSYIHHLLPGVETVVIHLFKRMQGFYVQKGNPKLITGFQDLVKPGITFVNREKGSGTRVLLDEHLRLKNISPLSIVGYEKEVLSHTTCAGQVAMGMADVAIGHANVLEQFPTLDFIPIQQENYDIVFKKSALKEQVYEVITQIIQSKTFKNQLSCLSGYDLSKTGTIIH</sequence>
<dbReference type="Proteomes" id="UP000008467">
    <property type="component" value="Chromosome"/>
</dbReference>
<keyword evidence="4" id="KW-1185">Reference proteome</keyword>
<dbReference type="NCBIfam" id="TIGR01764">
    <property type="entry name" value="excise"/>
    <property type="match status" value="1"/>
</dbReference>
<dbReference type="Pfam" id="PF12727">
    <property type="entry name" value="PBP_like"/>
    <property type="match status" value="1"/>
</dbReference>
<dbReference type="AlphaFoldDB" id="F2JKM8"/>
<dbReference type="EMBL" id="CP002582">
    <property type="protein sequence ID" value="ADZ82188.1"/>
    <property type="molecule type" value="Genomic_DNA"/>
</dbReference>
<dbReference type="PANTHER" id="PTHR38431:SF1">
    <property type="entry name" value="BLL2305 PROTEIN"/>
    <property type="match status" value="1"/>
</dbReference>
<evidence type="ECO:0000259" key="2">
    <source>
        <dbReference type="Pfam" id="PF12728"/>
    </source>
</evidence>
<reference evidence="3 4" key="1">
    <citation type="journal article" date="2011" name="J. Bacteriol.">
        <title>Complete genome sequence of the cellulose-degrading bacterium Cellulosilyticum lentocellum.</title>
        <authorList>
            <consortium name="US DOE Joint Genome Institute"/>
            <person name="Miller D.A."/>
            <person name="Suen G."/>
            <person name="Bruce D."/>
            <person name="Copeland A."/>
            <person name="Cheng J.F."/>
            <person name="Detter C."/>
            <person name="Goodwin L.A."/>
            <person name="Han C.S."/>
            <person name="Hauser L.J."/>
            <person name="Land M.L."/>
            <person name="Lapidus A."/>
            <person name="Lucas S."/>
            <person name="Meincke L."/>
            <person name="Pitluck S."/>
            <person name="Tapia R."/>
            <person name="Teshima H."/>
            <person name="Woyke T."/>
            <person name="Fox B.G."/>
            <person name="Angert E.R."/>
            <person name="Currie C.R."/>
        </authorList>
    </citation>
    <scope>NUCLEOTIDE SEQUENCE [LARGE SCALE GENOMIC DNA]</scope>
    <source>
        <strain evidence="4">ATCC 49066 / DSM 5427 / NCIMB 11756 / RHM5</strain>
    </source>
</reference>